<organism evidence="1 2">
    <name type="scientific">Xanthobacter agilis</name>
    <dbReference type="NCBI Taxonomy" id="47492"/>
    <lineage>
        <taxon>Bacteria</taxon>
        <taxon>Pseudomonadati</taxon>
        <taxon>Pseudomonadota</taxon>
        <taxon>Alphaproteobacteria</taxon>
        <taxon>Hyphomicrobiales</taxon>
        <taxon>Xanthobacteraceae</taxon>
        <taxon>Xanthobacter</taxon>
    </lineage>
</organism>
<reference evidence="1 2" key="1">
    <citation type="submission" date="2023-07" db="EMBL/GenBank/DDBJ databases">
        <title>Genomic Encyclopedia of Type Strains, Phase IV (KMG-IV): sequencing the most valuable type-strain genomes for metagenomic binning, comparative biology and taxonomic classification.</title>
        <authorList>
            <person name="Goeker M."/>
        </authorList>
    </citation>
    <scope>NUCLEOTIDE SEQUENCE [LARGE SCALE GENOMIC DNA]</scope>
    <source>
        <strain evidence="1 2">DSM 3770</strain>
    </source>
</reference>
<comment type="caution">
    <text evidence="1">The sequence shown here is derived from an EMBL/GenBank/DDBJ whole genome shotgun (WGS) entry which is preliminary data.</text>
</comment>
<accession>A0ABU0LJL2</accession>
<gene>
    <name evidence="1" type="ORF">QOZ94_004143</name>
</gene>
<evidence type="ECO:0000313" key="2">
    <source>
        <dbReference type="Proteomes" id="UP001241747"/>
    </source>
</evidence>
<dbReference type="EMBL" id="JAUSVY010000016">
    <property type="protein sequence ID" value="MDQ0507320.1"/>
    <property type="molecule type" value="Genomic_DNA"/>
</dbReference>
<dbReference type="Proteomes" id="UP001241747">
    <property type="component" value="Unassembled WGS sequence"/>
</dbReference>
<proteinExistence type="predicted"/>
<sequence>MSEKKPLRTMFCFGISQNFFDADTEEAKQVWRAFSEMWNGIAAIPGAAMLANLDDDQTMVGPSESWPWTTYLMADMPDYEAVVAACNLVRTTPVGDGTHKLWKYCRVQARIGRALVVPA</sequence>
<protein>
    <recommendedName>
        <fullName evidence="3">IacB protein</fullName>
    </recommendedName>
</protein>
<evidence type="ECO:0008006" key="3">
    <source>
        <dbReference type="Google" id="ProtNLM"/>
    </source>
</evidence>
<keyword evidence="2" id="KW-1185">Reference proteome</keyword>
<dbReference type="RefSeq" id="WP_237347436.1">
    <property type="nucleotide sequence ID" value="NZ_JABWGX010000035.1"/>
</dbReference>
<evidence type="ECO:0000313" key="1">
    <source>
        <dbReference type="EMBL" id="MDQ0507320.1"/>
    </source>
</evidence>
<name>A0ABU0LJL2_XANAG</name>